<evidence type="ECO:0008006" key="4">
    <source>
        <dbReference type="Google" id="ProtNLM"/>
    </source>
</evidence>
<dbReference type="EMBL" id="JAAZSQ010000021">
    <property type="protein sequence ID" value="NKX56283.1"/>
    <property type="molecule type" value="Genomic_DNA"/>
</dbReference>
<keyword evidence="3" id="KW-1185">Reference proteome</keyword>
<keyword evidence="1" id="KW-0732">Signal</keyword>
<protein>
    <recommendedName>
        <fullName evidence="4">Lipoprotein</fullName>
    </recommendedName>
</protein>
<reference evidence="2 3" key="1">
    <citation type="submission" date="2020-04" db="EMBL/GenBank/DDBJ databases">
        <title>Arthrobacter sp. nov.</title>
        <authorList>
            <person name="Liu S."/>
        </authorList>
    </citation>
    <scope>NUCLEOTIDE SEQUENCE [LARGE SCALE GENOMIC DNA]</scope>
    <source>
        <strain evidence="2 3">E918</strain>
    </source>
</reference>
<dbReference type="Proteomes" id="UP000544090">
    <property type="component" value="Unassembled WGS sequence"/>
</dbReference>
<evidence type="ECO:0000313" key="3">
    <source>
        <dbReference type="Proteomes" id="UP000544090"/>
    </source>
</evidence>
<feature type="chain" id="PRO_5038884127" description="Lipoprotein" evidence="1">
    <location>
        <begin position="24"/>
        <end position="221"/>
    </location>
</feature>
<dbReference type="AlphaFoldDB" id="A0A7X6HHI8"/>
<name>A0A7X6HHI8_9MICC</name>
<feature type="signal peptide" evidence="1">
    <location>
        <begin position="1"/>
        <end position="23"/>
    </location>
</feature>
<comment type="caution">
    <text evidence="2">The sequence shown here is derived from an EMBL/GenBank/DDBJ whole genome shotgun (WGS) entry which is preliminary data.</text>
</comment>
<dbReference type="PROSITE" id="PS51257">
    <property type="entry name" value="PROKAR_LIPOPROTEIN"/>
    <property type="match status" value="1"/>
</dbReference>
<proteinExistence type="predicted"/>
<dbReference type="RefSeq" id="WP_168488323.1">
    <property type="nucleotide sequence ID" value="NZ_JAAZSQ010000021.1"/>
</dbReference>
<gene>
    <name evidence="2" type="ORF">HGG74_17465</name>
</gene>
<evidence type="ECO:0000256" key="1">
    <source>
        <dbReference type="SAM" id="SignalP"/>
    </source>
</evidence>
<evidence type="ECO:0000313" key="2">
    <source>
        <dbReference type="EMBL" id="NKX56283.1"/>
    </source>
</evidence>
<organism evidence="2 3">
    <name type="scientific">Arthrobacter mobilis</name>
    <dbReference type="NCBI Taxonomy" id="2724944"/>
    <lineage>
        <taxon>Bacteria</taxon>
        <taxon>Bacillati</taxon>
        <taxon>Actinomycetota</taxon>
        <taxon>Actinomycetes</taxon>
        <taxon>Micrococcales</taxon>
        <taxon>Micrococcaceae</taxon>
        <taxon>Arthrobacter</taxon>
    </lineage>
</organism>
<accession>A0A7X6HHI8</accession>
<sequence length="221" mass="23357">MKKSLLLSAALVVGLTGCGSGSAGEGAVPAATENPAAAPASSAPAALPAAFGPGEYYFEYKGATGRITLPSKPDAEIEEIRDMAGAGPVTYATVKVDNRKGTEHINMYEISVYSPEGEKFTFSGAASALDNWEIDSEVVGTDAYNRKVDVYNKHIEGADPLQVQDFVMVGQFAELPKEFTGMNVMPTGGFDSVLAVPEELKDQYAQMTQDVAQHLDAPPMD</sequence>